<evidence type="ECO:0000313" key="1">
    <source>
        <dbReference type="EMBL" id="BDS11513.1"/>
    </source>
</evidence>
<name>A0A915YE94_9BACT</name>
<keyword evidence="2" id="KW-1185">Reference proteome</keyword>
<dbReference type="AlphaFoldDB" id="A0A915YE94"/>
<proteinExistence type="predicted"/>
<dbReference type="EMBL" id="AP026867">
    <property type="protein sequence ID" value="BDS11513.1"/>
    <property type="molecule type" value="Genomic_DNA"/>
</dbReference>
<reference evidence="1" key="1">
    <citation type="submission" date="2022-09" db="EMBL/GenBank/DDBJ databases">
        <title>Aureispira anguillicida sp. nov., isolated from Leptocephalus of Japanese eel Anguilla japonica.</title>
        <authorList>
            <person name="Yuasa K."/>
            <person name="Mekata T."/>
            <person name="Ikunari K."/>
        </authorList>
    </citation>
    <scope>NUCLEOTIDE SEQUENCE</scope>
    <source>
        <strain evidence="1">EL160426</strain>
    </source>
</reference>
<dbReference type="KEGG" id="aup:AsAng_0022270"/>
<evidence type="ECO:0000313" key="2">
    <source>
        <dbReference type="Proteomes" id="UP001060919"/>
    </source>
</evidence>
<organism evidence="1 2">
    <name type="scientific">Aureispira anguillae</name>
    <dbReference type="NCBI Taxonomy" id="2864201"/>
    <lineage>
        <taxon>Bacteria</taxon>
        <taxon>Pseudomonadati</taxon>
        <taxon>Bacteroidota</taxon>
        <taxon>Saprospiria</taxon>
        <taxon>Saprospirales</taxon>
        <taxon>Saprospiraceae</taxon>
        <taxon>Aureispira</taxon>
    </lineage>
</organism>
<gene>
    <name evidence="1" type="ORF">AsAng_0022270</name>
</gene>
<dbReference type="Proteomes" id="UP001060919">
    <property type="component" value="Chromosome"/>
</dbReference>
<accession>A0A915YE94</accession>
<sequence>MDDNLLDYNEMDKLEDHLNIDGYYLEDVVELLIENNIDHKVREIRRLNDDHDHTRLGLKPNDIQLGDKRYVIQVAKNKKLEVTDLVKIKIEALDNCREIRKAFFQESMDDQGLIDVLLYSEDWNDDDIVRYTPKIGPLVKFGKKA</sequence>
<dbReference type="RefSeq" id="WP_264792682.1">
    <property type="nucleotide sequence ID" value="NZ_AP026867.1"/>
</dbReference>
<protein>
    <submittedName>
        <fullName evidence="1">Uncharacterized protein</fullName>
    </submittedName>
</protein>